<proteinExistence type="predicted"/>
<dbReference type="PROSITE" id="PS51695">
    <property type="entry name" value="SEDOLISIN"/>
    <property type="match status" value="1"/>
</dbReference>
<evidence type="ECO:0000313" key="10">
    <source>
        <dbReference type="EMBL" id="CAL1700395.1"/>
    </source>
</evidence>
<feature type="binding site" evidence="8">
    <location>
        <position position="605"/>
    </location>
    <ligand>
        <name>Ca(2+)</name>
        <dbReference type="ChEBI" id="CHEBI:29108"/>
    </ligand>
</feature>
<dbReference type="SUPFAM" id="SSF54897">
    <property type="entry name" value="Protease propeptides/inhibitors"/>
    <property type="match status" value="1"/>
</dbReference>
<dbReference type="InterPro" id="IPR050819">
    <property type="entry name" value="Tripeptidyl-peptidase_I"/>
</dbReference>
<sequence>MLRRHASPQTSISPVSVKTTSFQKMRTLITWCALALAAVVSAAPAKECAHKVKESIPPPRLWVKERPAPKDLTIELRIALPQPNFFELERHLYEVSDPFHERYGQHLSKEEVEALVTPHPESIHSVNEWLASHGLTESALTRSPANDWVRVKVPISLAEKMLDTEYHVWRHTKDDNYIVRTTSYSLPENLHEHIDLVQPTTLFSTLRGMDTTFRFSQDTPAPLSADAPPINIPSASGGKVDASCNTTITISCIQQLYNAVGFKPSGKNGNQIGITGYLEQFANIADLQSFYADQRPDALNSSFKFISVKGGLNNQSIEEAGAEANLDVQFAFGLTHPIPGTFYSTAGRPPFKPDVLTPTNTNEPYTDWLDFVLSHPNPPQSISTSYADDEQTVPESFAKRACNGFAQLGARGVSLMFSSGDGGVGDGDSDPATQQCFTNDGRNKTQFVPLFPPACPFVTSVGGTVHVPETAVFFSGGGFSNLFPRPAYQNSSVSQFLNKLPKGTYAGLFNPKGRAIPDVAAQADFFRIFLSGRIISIGGTSAASPTFAGIVALLNDARLSKKLPSLGFLNPLLYAIGANFPKGFNDITIGNNPGCGTPGFNATKGWDPVTGLGTPNFGVLKDIVTGPLARF</sequence>
<evidence type="ECO:0000256" key="6">
    <source>
        <dbReference type="ARBA" id="ARBA00022837"/>
    </source>
</evidence>
<evidence type="ECO:0000256" key="1">
    <source>
        <dbReference type="ARBA" id="ARBA00004239"/>
    </source>
</evidence>
<dbReference type="InterPro" id="IPR030400">
    <property type="entry name" value="Sedolisin_dom"/>
</dbReference>
<feature type="domain" description="Peptidase S53" evidence="9">
    <location>
        <begin position="247"/>
        <end position="627"/>
    </location>
</feature>
<evidence type="ECO:0000256" key="2">
    <source>
        <dbReference type="ARBA" id="ARBA00022670"/>
    </source>
</evidence>
<dbReference type="SUPFAM" id="SSF52743">
    <property type="entry name" value="Subtilisin-like"/>
    <property type="match status" value="1"/>
</dbReference>
<feature type="active site" description="Charge relay system" evidence="8">
    <location>
        <position position="541"/>
    </location>
</feature>
<dbReference type="Pfam" id="PF09286">
    <property type="entry name" value="Pro-kuma_activ"/>
    <property type="match status" value="1"/>
</dbReference>
<keyword evidence="7" id="KW-0865">Zymogen</keyword>
<evidence type="ECO:0000256" key="5">
    <source>
        <dbReference type="ARBA" id="ARBA00022825"/>
    </source>
</evidence>
<comment type="cofactor">
    <cofactor evidence="8">
        <name>Ca(2+)</name>
        <dbReference type="ChEBI" id="CHEBI:29108"/>
    </cofactor>
    <text evidence="8">Binds 1 Ca(2+) ion per subunit.</text>
</comment>
<keyword evidence="6 8" id="KW-0106">Calcium</keyword>
<keyword evidence="11" id="KW-1185">Reference proteome</keyword>
<dbReference type="Gene3D" id="3.40.50.200">
    <property type="entry name" value="Peptidase S8/S53 domain"/>
    <property type="match status" value="1"/>
</dbReference>
<gene>
    <name evidence="10" type="ORF">GFSPODELE1_LOCUS3128</name>
</gene>
<dbReference type="EMBL" id="OZ037945">
    <property type="protein sequence ID" value="CAL1700395.1"/>
    <property type="molecule type" value="Genomic_DNA"/>
</dbReference>
<evidence type="ECO:0000259" key="9">
    <source>
        <dbReference type="PROSITE" id="PS51695"/>
    </source>
</evidence>
<dbReference type="Proteomes" id="UP001497453">
    <property type="component" value="Chromosome 2"/>
</dbReference>
<feature type="binding site" evidence="8">
    <location>
        <position position="607"/>
    </location>
    <ligand>
        <name>Ca(2+)</name>
        <dbReference type="ChEBI" id="CHEBI:29108"/>
    </ligand>
</feature>
<accession>A0ABP1CXL6</accession>
<keyword evidence="5 8" id="KW-0720">Serine protease</keyword>
<name>A0ABP1CXL6_9APHY</name>
<feature type="binding site" evidence="8">
    <location>
        <position position="587"/>
    </location>
    <ligand>
        <name>Ca(2+)</name>
        <dbReference type="ChEBI" id="CHEBI:29108"/>
    </ligand>
</feature>
<reference evidence="11" key="1">
    <citation type="submission" date="2024-04" db="EMBL/GenBank/DDBJ databases">
        <authorList>
            <person name="Shaw F."/>
            <person name="Minotto A."/>
        </authorList>
    </citation>
    <scope>NUCLEOTIDE SEQUENCE [LARGE SCALE GENOMIC DNA]</scope>
</reference>
<dbReference type="PANTHER" id="PTHR14218">
    <property type="entry name" value="PROTEASE S8 TRIPEPTIDYL PEPTIDASE I CLN2"/>
    <property type="match status" value="1"/>
</dbReference>
<keyword evidence="3 8" id="KW-0479">Metal-binding</keyword>
<keyword evidence="4 8" id="KW-0378">Hydrolase</keyword>
<evidence type="ECO:0000256" key="8">
    <source>
        <dbReference type="PROSITE-ProRule" id="PRU01032"/>
    </source>
</evidence>
<evidence type="ECO:0000256" key="3">
    <source>
        <dbReference type="ARBA" id="ARBA00022723"/>
    </source>
</evidence>
<dbReference type="PROSITE" id="PS00138">
    <property type="entry name" value="SUBTILASE_SER"/>
    <property type="match status" value="1"/>
</dbReference>
<dbReference type="PANTHER" id="PTHR14218:SF15">
    <property type="entry name" value="TRIPEPTIDYL-PEPTIDASE 1"/>
    <property type="match status" value="1"/>
</dbReference>
<dbReference type="InterPro" id="IPR036852">
    <property type="entry name" value="Peptidase_S8/S53_dom_sf"/>
</dbReference>
<keyword evidence="2 8" id="KW-0645">Protease</keyword>
<evidence type="ECO:0000256" key="7">
    <source>
        <dbReference type="ARBA" id="ARBA00023145"/>
    </source>
</evidence>
<dbReference type="InterPro" id="IPR023828">
    <property type="entry name" value="Peptidase_S8_Ser-AS"/>
</dbReference>
<feature type="active site" description="Charge relay system" evidence="8">
    <location>
        <position position="323"/>
    </location>
</feature>
<feature type="binding site" evidence="8">
    <location>
        <position position="586"/>
    </location>
    <ligand>
        <name>Ca(2+)</name>
        <dbReference type="ChEBI" id="CHEBI:29108"/>
    </ligand>
</feature>
<dbReference type="SMART" id="SM00944">
    <property type="entry name" value="Pro-kuma_activ"/>
    <property type="match status" value="1"/>
</dbReference>
<evidence type="ECO:0000256" key="4">
    <source>
        <dbReference type="ARBA" id="ARBA00022801"/>
    </source>
</evidence>
<comment type="subcellular location">
    <subcellularLocation>
        <location evidence="1">Secreted</location>
        <location evidence="1">Extracellular space</location>
    </subcellularLocation>
</comment>
<protein>
    <recommendedName>
        <fullName evidence="9">Peptidase S53 domain-containing protein</fullName>
    </recommendedName>
</protein>
<organism evidence="10 11">
    <name type="scientific">Somion occarium</name>
    <dbReference type="NCBI Taxonomy" id="3059160"/>
    <lineage>
        <taxon>Eukaryota</taxon>
        <taxon>Fungi</taxon>
        <taxon>Dikarya</taxon>
        <taxon>Basidiomycota</taxon>
        <taxon>Agaricomycotina</taxon>
        <taxon>Agaricomycetes</taxon>
        <taxon>Polyporales</taxon>
        <taxon>Cerrenaceae</taxon>
        <taxon>Somion</taxon>
    </lineage>
</organism>
<dbReference type="CDD" id="cd11377">
    <property type="entry name" value="Pro-peptidase_S53"/>
    <property type="match status" value="1"/>
</dbReference>
<feature type="active site" description="Charge relay system" evidence="8">
    <location>
        <position position="327"/>
    </location>
</feature>
<evidence type="ECO:0000313" key="11">
    <source>
        <dbReference type="Proteomes" id="UP001497453"/>
    </source>
</evidence>
<dbReference type="InterPro" id="IPR015366">
    <property type="entry name" value="S53_propep"/>
</dbReference>
<dbReference type="CDD" id="cd04056">
    <property type="entry name" value="Peptidases_S53"/>
    <property type="match status" value="1"/>
</dbReference>